<gene>
    <name evidence="2" type="ORF">Anas_01999</name>
</gene>
<keyword evidence="1" id="KW-0472">Membrane</keyword>
<proteinExistence type="predicted"/>
<accession>A0A5N5TGG6</accession>
<name>A0A5N5TGG6_9CRUS</name>
<keyword evidence="1" id="KW-0812">Transmembrane</keyword>
<feature type="transmembrane region" description="Helical" evidence="1">
    <location>
        <begin position="33"/>
        <end position="53"/>
    </location>
</feature>
<keyword evidence="1" id="KW-1133">Transmembrane helix</keyword>
<dbReference type="EMBL" id="SEYY01001121">
    <property type="protein sequence ID" value="KAB7505746.1"/>
    <property type="molecule type" value="Genomic_DNA"/>
</dbReference>
<dbReference type="AlphaFoldDB" id="A0A5N5TGG6"/>
<keyword evidence="3" id="KW-1185">Reference proteome</keyword>
<dbReference type="Proteomes" id="UP000326759">
    <property type="component" value="Unassembled WGS sequence"/>
</dbReference>
<evidence type="ECO:0000256" key="1">
    <source>
        <dbReference type="SAM" id="Phobius"/>
    </source>
</evidence>
<evidence type="ECO:0000313" key="2">
    <source>
        <dbReference type="EMBL" id="KAB7505746.1"/>
    </source>
</evidence>
<reference evidence="2 3" key="1">
    <citation type="journal article" date="2019" name="PLoS Biol.">
        <title>Sex chromosomes control vertical transmission of feminizing Wolbachia symbionts in an isopod.</title>
        <authorList>
            <person name="Becking T."/>
            <person name="Chebbi M.A."/>
            <person name="Giraud I."/>
            <person name="Moumen B."/>
            <person name="Laverre T."/>
            <person name="Caubet Y."/>
            <person name="Peccoud J."/>
            <person name="Gilbert C."/>
            <person name="Cordaux R."/>
        </authorList>
    </citation>
    <scope>NUCLEOTIDE SEQUENCE [LARGE SCALE GENOMIC DNA]</scope>
    <source>
        <strain evidence="2">ANa2</strain>
        <tissue evidence="2">Whole body excluding digestive tract and cuticle</tissue>
    </source>
</reference>
<evidence type="ECO:0000313" key="3">
    <source>
        <dbReference type="Proteomes" id="UP000326759"/>
    </source>
</evidence>
<comment type="caution">
    <text evidence="2">The sequence shown here is derived from an EMBL/GenBank/DDBJ whole genome shotgun (WGS) entry which is preliminary data.</text>
</comment>
<protein>
    <submittedName>
        <fullName evidence="2">Uncharacterized protein</fullName>
    </submittedName>
</protein>
<sequence length="133" mass="14836">MDTTLRYHNKVCERILEGAVLERNIFWKRMFRLAIFLVLMALTAVLGGPLKLYQKTDDDTYQRVLVPVSSTVIPIPPDYTVGIGLQVGGGKTPPEGVTKPEGDIKLLTVKKNKKIIEKKVVKKTSAVAEEIEN</sequence>
<organism evidence="2 3">
    <name type="scientific">Armadillidium nasatum</name>
    <dbReference type="NCBI Taxonomy" id="96803"/>
    <lineage>
        <taxon>Eukaryota</taxon>
        <taxon>Metazoa</taxon>
        <taxon>Ecdysozoa</taxon>
        <taxon>Arthropoda</taxon>
        <taxon>Crustacea</taxon>
        <taxon>Multicrustacea</taxon>
        <taxon>Malacostraca</taxon>
        <taxon>Eumalacostraca</taxon>
        <taxon>Peracarida</taxon>
        <taxon>Isopoda</taxon>
        <taxon>Oniscidea</taxon>
        <taxon>Crinocheta</taxon>
        <taxon>Armadillidiidae</taxon>
        <taxon>Armadillidium</taxon>
    </lineage>
</organism>